<reference evidence="1" key="2">
    <citation type="submission" date="2021-01" db="EMBL/GenBank/DDBJ databases">
        <authorList>
            <person name="Schikora-Tamarit M.A."/>
        </authorList>
    </citation>
    <scope>NUCLEOTIDE SEQUENCE</scope>
    <source>
        <strain evidence="1">CBS2887</strain>
    </source>
</reference>
<keyword evidence="2" id="KW-1185">Reference proteome</keyword>
<dbReference type="EMBL" id="JAEUBG010004337">
    <property type="protein sequence ID" value="KAH3681644.1"/>
    <property type="molecule type" value="Genomic_DNA"/>
</dbReference>
<name>A0A9P8Q2P2_WICPI</name>
<dbReference type="Proteomes" id="UP000774326">
    <property type="component" value="Unassembled WGS sequence"/>
</dbReference>
<reference evidence="1" key="1">
    <citation type="journal article" date="2021" name="Open Biol.">
        <title>Shared evolutionary footprints suggest mitochondrial oxidative damage underlies multiple complex I losses in fungi.</title>
        <authorList>
            <person name="Schikora-Tamarit M.A."/>
            <person name="Marcet-Houben M."/>
            <person name="Nosek J."/>
            <person name="Gabaldon T."/>
        </authorList>
    </citation>
    <scope>NUCLEOTIDE SEQUENCE</scope>
    <source>
        <strain evidence="1">CBS2887</strain>
    </source>
</reference>
<proteinExistence type="predicted"/>
<protein>
    <submittedName>
        <fullName evidence="1">Uncharacterized protein</fullName>
    </submittedName>
</protein>
<gene>
    <name evidence="1" type="ORF">WICPIJ_007370</name>
</gene>
<accession>A0A9P8Q2P2</accession>
<sequence length="129" mass="12927">MEAKELFGGAAANGMLLLLLDDADLAAAAAAALASASASSRWISKRDFVGVTVLTTGLPQDEVTVSDFEASVTNFLTSFFSVLGLVKRVLEAGALADLTSALAASLASARASCIDDGVEVGTVATGADT</sequence>
<organism evidence="1 2">
    <name type="scientific">Wickerhamomyces pijperi</name>
    <name type="common">Yeast</name>
    <name type="synonym">Pichia pijperi</name>
    <dbReference type="NCBI Taxonomy" id="599730"/>
    <lineage>
        <taxon>Eukaryota</taxon>
        <taxon>Fungi</taxon>
        <taxon>Dikarya</taxon>
        <taxon>Ascomycota</taxon>
        <taxon>Saccharomycotina</taxon>
        <taxon>Saccharomycetes</taxon>
        <taxon>Phaffomycetales</taxon>
        <taxon>Wickerhamomycetaceae</taxon>
        <taxon>Wickerhamomyces</taxon>
    </lineage>
</organism>
<evidence type="ECO:0000313" key="1">
    <source>
        <dbReference type="EMBL" id="KAH3681644.1"/>
    </source>
</evidence>
<evidence type="ECO:0000313" key="2">
    <source>
        <dbReference type="Proteomes" id="UP000774326"/>
    </source>
</evidence>
<dbReference type="AlphaFoldDB" id="A0A9P8Q2P2"/>
<comment type="caution">
    <text evidence="1">The sequence shown here is derived from an EMBL/GenBank/DDBJ whole genome shotgun (WGS) entry which is preliminary data.</text>
</comment>